<keyword evidence="1" id="KW-1133">Transmembrane helix</keyword>
<evidence type="ECO:0000256" key="1">
    <source>
        <dbReference type="SAM" id="Phobius"/>
    </source>
</evidence>
<name>A0ABM6TKP1_9CAUL</name>
<dbReference type="RefSeq" id="WP_013080784.1">
    <property type="nucleotide sequence ID" value="NZ_CP027850.1"/>
</dbReference>
<evidence type="ECO:0000313" key="2">
    <source>
        <dbReference type="EMBL" id="AVQ03741.1"/>
    </source>
</evidence>
<keyword evidence="1" id="KW-0812">Transmembrane</keyword>
<feature type="transmembrane region" description="Helical" evidence="1">
    <location>
        <begin position="12"/>
        <end position="36"/>
    </location>
</feature>
<proteinExistence type="predicted"/>
<accession>A0ABM6TKP1</accession>
<protein>
    <recommendedName>
        <fullName evidence="4">DNA recombination protein RmuC</fullName>
    </recommendedName>
</protein>
<dbReference type="Proteomes" id="UP000240527">
    <property type="component" value="Chromosome"/>
</dbReference>
<evidence type="ECO:0000313" key="3">
    <source>
        <dbReference type="Proteomes" id="UP000240527"/>
    </source>
</evidence>
<organism evidence="2 3">
    <name type="scientific">Caulobacter segnis</name>
    <dbReference type="NCBI Taxonomy" id="88688"/>
    <lineage>
        <taxon>Bacteria</taxon>
        <taxon>Pseudomonadati</taxon>
        <taxon>Pseudomonadota</taxon>
        <taxon>Alphaproteobacteria</taxon>
        <taxon>Caulobacterales</taxon>
        <taxon>Caulobacteraceae</taxon>
        <taxon>Caulobacter</taxon>
    </lineage>
</organism>
<dbReference type="EMBL" id="CP027850">
    <property type="protein sequence ID" value="AVQ03741.1"/>
    <property type="molecule type" value="Genomic_DNA"/>
</dbReference>
<reference evidence="2 3" key="1">
    <citation type="journal article" date="2015" name="Biotechnol. Bioeng.">
        <title>Genome sequence and phenotypic characterization of Caulobacter segnis.</title>
        <authorList>
            <person name="Patel S."/>
            <person name="Fletcher B."/>
            <person name="Scott D.C."/>
            <person name="Ely B."/>
        </authorList>
    </citation>
    <scope>NUCLEOTIDE SEQUENCE [LARGE SCALE GENOMIC DNA]</scope>
    <source>
        <strain evidence="2 3">TK0059</strain>
    </source>
</reference>
<gene>
    <name evidence="2" type="ORF">B7G68_19015</name>
</gene>
<sequence length="122" mass="12981">MSALLNVLDSPVVFTAAVVLAFVAAGVAGWLGAYVLRLRAQLAEALQEADGMAAHRDSVLGELALTRARLAETRQAAGRAQATAAELEARLAPTVKIEREFGESRCEAANRVILDALRDRPQ</sequence>
<keyword evidence="1" id="KW-0472">Membrane</keyword>
<keyword evidence="3" id="KW-1185">Reference proteome</keyword>
<evidence type="ECO:0008006" key="4">
    <source>
        <dbReference type="Google" id="ProtNLM"/>
    </source>
</evidence>